<reference evidence="2" key="1">
    <citation type="submission" date="2022-11" db="EMBL/GenBank/DDBJ databases">
        <authorList>
            <person name="Morgan W.R."/>
            <person name="Tartar A."/>
        </authorList>
    </citation>
    <scope>NUCLEOTIDE SEQUENCE</scope>
    <source>
        <strain evidence="2">ARSEF 373</strain>
    </source>
</reference>
<feature type="region of interest" description="Disordered" evidence="1">
    <location>
        <begin position="177"/>
        <end position="201"/>
    </location>
</feature>
<dbReference type="Proteomes" id="UP001146120">
    <property type="component" value="Unassembled WGS sequence"/>
</dbReference>
<dbReference type="AlphaFoldDB" id="A0AAV2YNN8"/>
<comment type="caution">
    <text evidence="2">The sequence shown here is derived from an EMBL/GenBank/DDBJ whole genome shotgun (WGS) entry which is preliminary data.</text>
</comment>
<keyword evidence="3" id="KW-1185">Reference proteome</keyword>
<sequence length="201" mass="22591">MQLPADKVLPAQLSVNIWSDADWAGDHADRKSTSGSLLVVNRRIVSWASKKQAVVALSTMAEFSNAAQSIHIMVALLLDIPFQRRSATAGVSSTKCHLRMLSITPMAQQTKPRKARFHYSVKHIKLLFTVVLGDDGLFADDGKPRSEKWERMHELLSQQGVNATIHSMKTRLKRTMEDYTSSERARKRASGISETEQEVMW</sequence>
<dbReference type="EMBL" id="DAKRPA010000193">
    <property type="protein sequence ID" value="DAZ95700.1"/>
    <property type="molecule type" value="Genomic_DNA"/>
</dbReference>
<reference evidence="2" key="2">
    <citation type="journal article" date="2023" name="Microbiol Resour">
        <title>Decontamination and Annotation of the Draft Genome Sequence of the Oomycete Lagenidium giganteum ARSEF 373.</title>
        <authorList>
            <person name="Morgan W.R."/>
            <person name="Tartar A."/>
        </authorList>
    </citation>
    <scope>NUCLEOTIDE SEQUENCE</scope>
    <source>
        <strain evidence="2">ARSEF 373</strain>
    </source>
</reference>
<dbReference type="PANTHER" id="PTHR11439">
    <property type="entry name" value="GAG-POL-RELATED RETROTRANSPOSON"/>
    <property type="match status" value="1"/>
</dbReference>
<name>A0AAV2YNN8_9STRA</name>
<dbReference type="CDD" id="cd09272">
    <property type="entry name" value="RNase_HI_RT_Ty1"/>
    <property type="match status" value="1"/>
</dbReference>
<proteinExistence type="predicted"/>
<organism evidence="2 3">
    <name type="scientific">Lagenidium giganteum</name>
    <dbReference type="NCBI Taxonomy" id="4803"/>
    <lineage>
        <taxon>Eukaryota</taxon>
        <taxon>Sar</taxon>
        <taxon>Stramenopiles</taxon>
        <taxon>Oomycota</taxon>
        <taxon>Peronosporomycetes</taxon>
        <taxon>Pythiales</taxon>
        <taxon>Pythiaceae</taxon>
    </lineage>
</organism>
<evidence type="ECO:0000313" key="3">
    <source>
        <dbReference type="Proteomes" id="UP001146120"/>
    </source>
</evidence>
<protein>
    <submittedName>
        <fullName evidence="2">Uncharacterized protein</fullName>
    </submittedName>
</protein>
<dbReference type="PANTHER" id="PTHR11439:SF483">
    <property type="entry name" value="PEPTIDE SYNTHASE GLIP-LIKE, PUTATIVE (AFU_ORTHOLOGUE AFUA_3G12920)-RELATED"/>
    <property type="match status" value="1"/>
</dbReference>
<accession>A0AAV2YNN8</accession>
<gene>
    <name evidence="2" type="ORF">N0F65_007106</name>
</gene>
<evidence type="ECO:0000313" key="2">
    <source>
        <dbReference type="EMBL" id="DAZ95700.1"/>
    </source>
</evidence>
<evidence type="ECO:0000256" key="1">
    <source>
        <dbReference type="SAM" id="MobiDB-lite"/>
    </source>
</evidence>